<dbReference type="AlphaFoldDB" id="A0A543AUS6"/>
<dbReference type="InParanoid" id="A0A543AUS6"/>
<sequence>MRPDRLTELRNISIEAQSPTGAVIARTAGRGLPRVEIMGAALTEHSEDSLAAEIEETIAEAMEAHREEIEAVTDGRLRKEYVARTEDLPRETRERERLGLNAIREVEATGTSPGGYVIARAFGDGDLVIAFNNNPLRRKEVTIDVLTNEINEAIETASRAFSEKAAESLTNLNAKA</sequence>
<gene>
    <name evidence="1" type="ORF">FB566_1859</name>
</gene>
<keyword evidence="2" id="KW-1185">Reference proteome</keyword>
<accession>A0A543AUS6</accession>
<reference evidence="1 2" key="1">
    <citation type="submission" date="2019-06" db="EMBL/GenBank/DDBJ databases">
        <title>Sequencing the genomes of 1000 actinobacteria strains.</title>
        <authorList>
            <person name="Klenk H.-P."/>
        </authorList>
    </citation>
    <scope>NUCLEOTIDE SEQUENCE [LARGE SCALE GENOMIC DNA]</scope>
    <source>
        <strain evidence="1 2">DSM 45928</strain>
    </source>
</reference>
<dbReference type="Proteomes" id="UP000317043">
    <property type="component" value="Unassembled WGS sequence"/>
</dbReference>
<comment type="caution">
    <text evidence="1">The sequence shown here is derived from an EMBL/GenBank/DDBJ whole genome shotgun (WGS) entry which is preliminary data.</text>
</comment>
<proteinExistence type="predicted"/>
<protein>
    <submittedName>
        <fullName evidence="1">Uncharacterized protein</fullName>
    </submittedName>
</protein>
<organism evidence="1 2">
    <name type="scientific">Stackebrandtia endophytica</name>
    <dbReference type="NCBI Taxonomy" id="1496996"/>
    <lineage>
        <taxon>Bacteria</taxon>
        <taxon>Bacillati</taxon>
        <taxon>Actinomycetota</taxon>
        <taxon>Actinomycetes</taxon>
        <taxon>Glycomycetales</taxon>
        <taxon>Glycomycetaceae</taxon>
        <taxon>Stackebrandtia</taxon>
    </lineage>
</organism>
<dbReference type="RefSeq" id="WP_142037594.1">
    <property type="nucleotide sequence ID" value="NZ_JBHTGS010000001.1"/>
</dbReference>
<name>A0A543AUS6_9ACTN</name>
<evidence type="ECO:0000313" key="2">
    <source>
        <dbReference type="Proteomes" id="UP000317043"/>
    </source>
</evidence>
<dbReference type="EMBL" id="VFOW01000001">
    <property type="protein sequence ID" value="TQL76332.1"/>
    <property type="molecule type" value="Genomic_DNA"/>
</dbReference>
<evidence type="ECO:0000313" key="1">
    <source>
        <dbReference type="EMBL" id="TQL76332.1"/>
    </source>
</evidence>